<dbReference type="GO" id="GO:0005506">
    <property type="term" value="F:iron ion binding"/>
    <property type="evidence" value="ECO:0007669"/>
    <property type="project" value="InterPro"/>
</dbReference>
<protein>
    <submittedName>
        <fullName evidence="7">Taurine catabolism dioxygenase TauD, TfdA family</fullName>
    </submittedName>
</protein>
<dbReference type="SUPFAM" id="SSF51197">
    <property type="entry name" value="Clavaminate synthase-like"/>
    <property type="match status" value="1"/>
</dbReference>
<dbReference type="STRING" id="403935.SAMN05216481_105324"/>
<dbReference type="EMBL" id="FOET01000005">
    <property type="protein sequence ID" value="SEQ29650.1"/>
    <property type="molecule type" value="Genomic_DNA"/>
</dbReference>
<evidence type="ECO:0000313" key="7">
    <source>
        <dbReference type="EMBL" id="SEQ29650.1"/>
    </source>
</evidence>
<organism evidence="7 8">
    <name type="scientific">Streptomyces radiopugnans</name>
    <dbReference type="NCBI Taxonomy" id="403935"/>
    <lineage>
        <taxon>Bacteria</taxon>
        <taxon>Bacillati</taxon>
        <taxon>Actinomycetota</taxon>
        <taxon>Actinomycetes</taxon>
        <taxon>Kitasatosporales</taxon>
        <taxon>Streptomycetaceae</taxon>
        <taxon>Streptomyces</taxon>
    </lineage>
</organism>
<keyword evidence="4 5" id="KW-0408">Iron</keyword>
<evidence type="ECO:0000256" key="5">
    <source>
        <dbReference type="PIRSR" id="PIRSR019543-2"/>
    </source>
</evidence>
<dbReference type="RefSeq" id="WP_093659127.1">
    <property type="nucleotide sequence ID" value="NZ_FOET01000005.1"/>
</dbReference>
<dbReference type="InterPro" id="IPR042098">
    <property type="entry name" value="TauD-like_sf"/>
</dbReference>
<evidence type="ECO:0000256" key="2">
    <source>
        <dbReference type="ARBA" id="ARBA00022723"/>
    </source>
</evidence>
<dbReference type="InterPro" id="IPR014503">
    <property type="entry name" value="Clavaminate_syn-like"/>
</dbReference>
<proteinExistence type="inferred from homology"/>
<evidence type="ECO:0000259" key="6">
    <source>
        <dbReference type="Pfam" id="PF02668"/>
    </source>
</evidence>
<dbReference type="GO" id="GO:0051213">
    <property type="term" value="F:dioxygenase activity"/>
    <property type="evidence" value="ECO:0007669"/>
    <property type="project" value="UniProtKB-KW"/>
</dbReference>
<evidence type="ECO:0000256" key="3">
    <source>
        <dbReference type="ARBA" id="ARBA00023002"/>
    </source>
</evidence>
<name>A0A1H9EV98_9ACTN</name>
<keyword evidence="2 5" id="KW-0479">Metal-binding</keyword>
<gene>
    <name evidence="7" type="ORF">SAMN05216481_105324</name>
</gene>
<evidence type="ECO:0000313" key="8">
    <source>
        <dbReference type="Proteomes" id="UP000199055"/>
    </source>
</evidence>
<reference evidence="7 8" key="1">
    <citation type="submission" date="2016-10" db="EMBL/GenBank/DDBJ databases">
        <authorList>
            <person name="de Groot N.N."/>
        </authorList>
    </citation>
    <scope>NUCLEOTIDE SEQUENCE [LARGE SCALE GENOMIC DNA]</scope>
    <source>
        <strain evidence="7 8">CGMCC 4.3519</strain>
    </source>
</reference>
<comment type="similarity">
    <text evidence="1">Belongs to the clavaminate synthase family.</text>
</comment>
<evidence type="ECO:0000256" key="4">
    <source>
        <dbReference type="ARBA" id="ARBA00023004"/>
    </source>
</evidence>
<dbReference type="AlphaFoldDB" id="A0A1H9EV98"/>
<feature type="domain" description="TauD/TfdA-like" evidence="6">
    <location>
        <begin position="218"/>
        <end position="315"/>
    </location>
</feature>
<accession>A0A1H9EV98</accession>
<sequence>MTSLLQFARYRVEDGVRDLLGKEISARVSETNLESDLDDAILAGIGAYALRRHLPGDILQGIQVFTAAGSHALLLSNLPMQEFPPTPVSGFGDETELAVTNAIHLGLIRILGCTPFAVRYENDGRLVRNVVPNPAASGTTSSWGADSEFFWHTDNPHQPFGPPGSDPRLYTPPYLTFYAVRNEERVPTEIAALDDVVVRLDEETRLGLTAAEFEIGAPDSNDREATGPLVRTEVLEIGPDGRHRARYDRGTTVGITDAAKRALERWCAVLPTVPSAELVLETGDFMIFDNRRVLHRRKAFTPRPHVRARWLRRCYAA</sequence>
<keyword evidence="3" id="KW-0560">Oxidoreductase</keyword>
<evidence type="ECO:0000256" key="1">
    <source>
        <dbReference type="ARBA" id="ARBA00008425"/>
    </source>
</evidence>
<keyword evidence="8" id="KW-1185">Reference proteome</keyword>
<keyword evidence="7" id="KW-0223">Dioxygenase</keyword>
<dbReference type="InterPro" id="IPR003819">
    <property type="entry name" value="TauD/TfdA-like"/>
</dbReference>
<feature type="binding site" evidence="5">
    <location>
        <position position="295"/>
    </location>
    <ligand>
        <name>Fe cation</name>
        <dbReference type="ChEBI" id="CHEBI:24875"/>
    </ligand>
</feature>
<dbReference type="Proteomes" id="UP000199055">
    <property type="component" value="Unassembled WGS sequence"/>
</dbReference>
<dbReference type="Gene3D" id="3.60.130.10">
    <property type="entry name" value="Clavaminate synthase-like"/>
    <property type="match status" value="1"/>
</dbReference>
<dbReference type="PIRSF" id="PIRSF019543">
    <property type="entry name" value="Clavaminate_syn"/>
    <property type="match status" value="1"/>
</dbReference>
<dbReference type="Pfam" id="PF02668">
    <property type="entry name" value="TauD"/>
    <property type="match status" value="1"/>
</dbReference>